<organism evidence="2 3">
    <name type="scientific">Microbacterium sorbitolivorans</name>
    <dbReference type="NCBI Taxonomy" id="1867410"/>
    <lineage>
        <taxon>Bacteria</taxon>
        <taxon>Bacillati</taxon>
        <taxon>Actinomycetota</taxon>
        <taxon>Actinomycetes</taxon>
        <taxon>Micrococcales</taxon>
        <taxon>Microbacteriaceae</taxon>
        <taxon>Microbacterium</taxon>
    </lineage>
</organism>
<comment type="caution">
    <text evidence="2">The sequence shown here is derived from an EMBL/GenBank/DDBJ whole genome shotgun (WGS) entry which is preliminary data.</text>
</comment>
<feature type="transmembrane region" description="Helical" evidence="1">
    <location>
        <begin position="6"/>
        <end position="32"/>
    </location>
</feature>
<evidence type="ECO:0000313" key="2">
    <source>
        <dbReference type="EMBL" id="RCK61351.1"/>
    </source>
</evidence>
<evidence type="ECO:0000313" key="3">
    <source>
        <dbReference type="Proteomes" id="UP000253508"/>
    </source>
</evidence>
<feature type="transmembrane region" description="Helical" evidence="1">
    <location>
        <begin position="44"/>
        <end position="71"/>
    </location>
</feature>
<feature type="transmembrane region" description="Helical" evidence="1">
    <location>
        <begin position="141"/>
        <end position="161"/>
    </location>
</feature>
<keyword evidence="1" id="KW-0812">Transmembrane</keyword>
<name>A0A367Y8M2_9MICO</name>
<accession>A0A367Y8M2</accession>
<protein>
    <submittedName>
        <fullName evidence="2">Uncharacterized protein</fullName>
    </submittedName>
</protein>
<reference evidence="2 3" key="1">
    <citation type="submission" date="2018-07" db="EMBL/GenBank/DDBJ databases">
        <title>Microbacterium endoborsara sp. nov., a novel actinobacterium isolated from Borszczowia aralocaspica.</title>
        <authorList>
            <person name="An D."/>
        </authorList>
    </citation>
    <scope>NUCLEOTIDE SEQUENCE [LARGE SCALE GENOMIC DNA]</scope>
    <source>
        <strain evidence="2 3">C1.15228</strain>
    </source>
</reference>
<dbReference type="RefSeq" id="WP_114116458.1">
    <property type="nucleotide sequence ID" value="NZ_BMHU01000001.1"/>
</dbReference>
<keyword evidence="1" id="KW-0472">Membrane</keyword>
<dbReference type="AlphaFoldDB" id="A0A367Y8M2"/>
<proteinExistence type="predicted"/>
<keyword evidence="3" id="KW-1185">Reference proteome</keyword>
<dbReference type="EMBL" id="QORO01000001">
    <property type="protein sequence ID" value="RCK61351.1"/>
    <property type="molecule type" value="Genomic_DNA"/>
</dbReference>
<keyword evidence="1" id="KW-1133">Transmembrane helix</keyword>
<feature type="transmembrane region" description="Helical" evidence="1">
    <location>
        <begin position="77"/>
        <end position="97"/>
    </location>
</feature>
<evidence type="ECO:0000256" key="1">
    <source>
        <dbReference type="SAM" id="Phobius"/>
    </source>
</evidence>
<gene>
    <name evidence="2" type="ORF">DTO57_01485</name>
</gene>
<sequence>MSRDELAIGAAIPGFALRILGVAVVAGAALALQPAPFLQIASIVLAVAGAVFPRTGLSWVALLVVPLALLVGDASPARTAIAIAAVHLGHVLATLCLAIPGRSRAALAALAPTARRWIGVQLVSQVVAAAILLVPRADGSGLAWAAPIGAIAVAGLAYLLLRRTN</sequence>
<dbReference type="Proteomes" id="UP000253508">
    <property type="component" value="Unassembled WGS sequence"/>
</dbReference>